<dbReference type="VEuPathDB" id="FungiDB:FUN_011014"/>
<reference evidence="1 3" key="1">
    <citation type="submission" date="2016-04" db="EMBL/GenBank/DDBJ databases">
        <title>Genome analyses suggest a sexual origin of heterokaryosis in a supposedly ancient asexual fungus.</title>
        <authorList>
            <person name="Ropars J."/>
            <person name="Sedzielewska K."/>
            <person name="Noel J."/>
            <person name="Charron P."/>
            <person name="Farinelli L."/>
            <person name="Marton T."/>
            <person name="Kruger M."/>
            <person name="Pelin A."/>
            <person name="Brachmann A."/>
            <person name="Corradi N."/>
        </authorList>
    </citation>
    <scope>NUCLEOTIDE SEQUENCE [LARGE SCALE GENOMIC DNA]</scope>
    <source>
        <strain evidence="1 3">C2</strain>
    </source>
</reference>
<evidence type="ECO:0000313" key="3">
    <source>
        <dbReference type="Proteomes" id="UP000233469"/>
    </source>
</evidence>
<gene>
    <name evidence="2" type="ORF">RhiirC2_729071</name>
    <name evidence="1" type="ORF">RhiirC2_762677</name>
</gene>
<dbReference type="EMBL" id="LLXL01000074">
    <property type="protein sequence ID" value="PKK78658.1"/>
    <property type="molecule type" value="Genomic_DNA"/>
</dbReference>
<evidence type="ECO:0000313" key="1">
    <source>
        <dbReference type="EMBL" id="PKK59431.1"/>
    </source>
</evidence>
<dbReference type="Proteomes" id="UP000233469">
    <property type="component" value="Unassembled WGS sequence"/>
</dbReference>
<proteinExistence type="predicted"/>
<dbReference type="EMBL" id="LLXL01003052">
    <property type="protein sequence ID" value="PKK59431.1"/>
    <property type="molecule type" value="Genomic_DNA"/>
</dbReference>
<organism evidence="1 3">
    <name type="scientific">Rhizophagus irregularis</name>
    <dbReference type="NCBI Taxonomy" id="588596"/>
    <lineage>
        <taxon>Eukaryota</taxon>
        <taxon>Fungi</taxon>
        <taxon>Fungi incertae sedis</taxon>
        <taxon>Mucoromycota</taxon>
        <taxon>Glomeromycotina</taxon>
        <taxon>Glomeromycetes</taxon>
        <taxon>Glomerales</taxon>
        <taxon>Glomeraceae</taxon>
        <taxon>Rhizophagus</taxon>
    </lineage>
</organism>
<dbReference type="AlphaFoldDB" id="A0A2N1MCR5"/>
<accession>A0A2N1MCR5</accession>
<comment type="caution">
    <text evidence="1">The sequence shown here is derived from an EMBL/GenBank/DDBJ whole genome shotgun (WGS) entry which is preliminary data.</text>
</comment>
<name>A0A2N1MCR5_9GLOM</name>
<protein>
    <submittedName>
        <fullName evidence="1">Uncharacterized protein</fullName>
    </submittedName>
</protein>
<reference evidence="1 3" key="2">
    <citation type="submission" date="2017-10" db="EMBL/GenBank/DDBJ databases">
        <title>Extensive intraspecific genome diversity in a model arbuscular mycorrhizal fungus.</title>
        <authorList>
            <person name="Chen E.C.H."/>
            <person name="Morin E."/>
            <person name="Baudet D."/>
            <person name="Noel J."/>
            <person name="Ndikumana S."/>
            <person name="Charron P."/>
            <person name="St-Onge C."/>
            <person name="Giorgi J."/>
            <person name="Grigoriev I.V."/>
            <person name="Roux C."/>
            <person name="Martin F.M."/>
            <person name="Corradi N."/>
        </authorList>
    </citation>
    <scope>NUCLEOTIDE SEQUENCE [LARGE SCALE GENOMIC DNA]</scope>
    <source>
        <strain evidence="1 3">C2</strain>
    </source>
</reference>
<evidence type="ECO:0000313" key="2">
    <source>
        <dbReference type="EMBL" id="PKK78658.1"/>
    </source>
</evidence>
<sequence>MTNSLTLMSLILTNSNLNRLQSIKKVMCKLQNDYILISETHQTFLICVSVIYLLDEMNLTSGSAIN</sequence>